<dbReference type="Pfam" id="PF15951">
    <property type="entry name" value="MITF_TFEB_C_3_N"/>
    <property type="match status" value="1"/>
</dbReference>
<organism evidence="8 9">
    <name type="scientific">Thamnophis sirtalis</name>
    <dbReference type="NCBI Taxonomy" id="35019"/>
    <lineage>
        <taxon>Eukaryota</taxon>
        <taxon>Metazoa</taxon>
        <taxon>Chordata</taxon>
        <taxon>Craniata</taxon>
        <taxon>Vertebrata</taxon>
        <taxon>Euteleostomi</taxon>
        <taxon>Lepidosauria</taxon>
        <taxon>Squamata</taxon>
        <taxon>Bifurcata</taxon>
        <taxon>Unidentata</taxon>
        <taxon>Episquamata</taxon>
        <taxon>Toxicofera</taxon>
        <taxon>Serpentes</taxon>
        <taxon>Colubroidea</taxon>
        <taxon>Colubridae</taxon>
        <taxon>Natricinae</taxon>
        <taxon>Thamnophis</taxon>
    </lineage>
</organism>
<evidence type="ECO:0000313" key="9">
    <source>
        <dbReference type="RefSeq" id="XP_013916161.1"/>
    </source>
</evidence>
<keyword evidence="5" id="KW-0539">Nucleus</keyword>
<dbReference type="GO" id="GO:0000981">
    <property type="term" value="F:DNA-binding transcription factor activity, RNA polymerase II-specific"/>
    <property type="evidence" value="ECO:0007669"/>
    <property type="project" value="TreeGrafter"/>
</dbReference>
<evidence type="ECO:0000256" key="4">
    <source>
        <dbReference type="ARBA" id="ARBA00023163"/>
    </source>
</evidence>
<evidence type="ECO:0000256" key="2">
    <source>
        <dbReference type="ARBA" id="ARBA00023015"/>
    </source>
</evidence>
<name>A0A6I9XQV7_9SAUR</name>
<proteinExistence type="predicted"/>
<dbReference type="Proteomes" id="UP000504617">
    <property type="component" value="Unplaced"/>
</dbReference>
<dbReference type="KEGG" id="tsr:106544427"/>
<dbReference type="GeneID" id="106544427"/>
<reference evidence="9" key="1">
    <citation type="submission" date="2025-08" db="UniProtKB">
        <authorList>
            <consortium name="RefSeq"/>
        </authorList>
    </citation>
    <scope>IDENTIFICATION</scope>
    <source>
        <tissue evidence="9">Skeletal muscle</tissue>
    </source>
</reference>
<evidence type="ECO:0000256" key="6">
    <source>
        <dbReference type="SAM" id="MobiDB-lite"/>
    </source>
</evidence>
<evidence type="ECO:0000313" key="8">
    <source>
        <dbReference type="Proteomes" id="UP000504617"/>
    </source>
</evidence>
<keyword evidence="3" id="KW-0238">DNA-binding</keyword>
<dbReference type="RefSeq" id="XP_013916161.1">
    <property type="nucleotide sequence ID" value="XM_014060686.1"/>
</dbReference>
<sequence length="157" mass="17834">MEALRIPVLMPCSFESHYLSLEHPGASKPPLSSSNMTSRILLRQQLMREQMQEQERREQRQKQQAAQFMQQRGAVSQTPAINVSLPASLPPATQVPMEVLKVGDWVGSVLRRRWKFVSISAKLFKIVSCSNDGVKKNLITFALPVHLCCNFPKEKFI</sequence>
<keyword evidence="4" id="KW-0804">Transcription</keyword>
<evidence type="ECO:0000259" key="7">
    <source>
        <dbReference type="Pfam" id="PF15951"/>
    </source>
</evidence>
<feature type="domain" description="MiT/TFE transcription factors N-terminal" evidence="7">
    <location>
        <begin position="39"/>
        <end position="102"/>
    </location>
</feature>
<dbReference type="InterPro" id="IPR031867">
    <property type="entry name" value="MiT/TFE_N"/>
</dbReference>
<dbReference type="GO" id="GO:0000978">
    <property type="term" value="F:RNA polymerase II cis-regulatory region sequence-specific DNA binding"/>
    <property type="evidence" value="ECO:0007669"/>
    <property type="project" value="TreeGrafter"/>
</dbReference>
<dbReference type="PANTHER" id="PTHR45776:SF4">
    <property type="entry name" value="MICROPHTHALMIA-ASSOCIATED TRANSCRIPTION FACTOR"/>
    <property type="match status" value="1"/>
</dbReference>
<evidence type="ECO:0000256" key="5">
    <source>
        <dbReference type="ARBA" id="ARBA00023242"/>
    </source>
</evidence>
<evidence type="ECO:0000256" key="3">
    <source>
        <dbReference type="ARBA" id="ARBA00023125"/>
    </source>
</evidence>
<dbReference type="OrthoDB" id="9398347at2759"/>
<evidence type="ECO:0000256" key="1">
    <source>
        <dbReference type="ARBA" id="ARBA00004123"/>
    </source>
</evidence>
<feature type="region of interest" description="Disordered" evidence="6">
    <location>
        <begin position="50"/>
        <end position="69"/>
    </location>
</feature>
<keyword evidence="8" id="KW-1185">Reference proteome</keyword>
<feature type="compositionally biased region" description="Basic and acidic residues" evidence="6">
    <location>
        <begin position="50"/>
        <end position="61"/>
    </location>
</feature>
<dbReference type="AlphaFoldDB" id="A0A6I9XQV7"/>
<keyword evidence="2" id="KW-0805">Transcription regulation</keyword>
<dbReference type="GO" id="GO:0005634">
    <property type="term" value="C:nucleus"/>
    <property type="evidence" value="ECO:0007669"/>
    <property type="project" value="UniProtKB-SubCell"/>
</dbReference>
<gene>
    <name evidence="9" type="primary">LOC106544427</name>
</gene>
<comment type="subcellular location">
    <subcellularLocation>
        <location evidence="1">Nucleus</location>
    </subcellularLocation>
</comment>
<dbReference type="GO" id="GO:0030318">
    <property type="term" value="P:melanocyte differentiation"/>
    <property type="evidence" value="ECO:0007669"/>
    <property type="project" value="TreeGrafter"/>
</dbReference>
<protein>
    <submittedName>
        <fullName evidence="9">Microphthalmia-associated transcription factor-like isoform X1</fullName>
    </submittedName>
</protein>
<accession>A0A6I9XQV7</accession>
<dbReference type="PANTHER" id="PTHR45776">
    <property type="entry name" value="MIP04163P"/>
    <property type="match status" value="1"/>
</dbReference>